<organism evidence="1 2">
    <name type="scientific">Undibacterium rugosum</name>
    <dbReference type="NCBI Taxonomy" id="2762291"/>
    <lineage>
        <taxon>Bacteria</taxon>
        <taxon>Pseudomonadati</taxon>
        <taxon>Pseudomonadota</taxon>
        <taxon>Betaproteobacteria</taxon>
        <taxon>Burkholderiales</taxon>
        <taxon>Oxalobacteraceae</taxon>
        <taxon>Undibacterium</taxon>
    </lineage>
</organism>
<dbReference type="InterPro" id="IPR004027">
    <property type="entry name" value="SEC_C_motif"/>
</dbReference>
<evidence type="ECO:0000313" key="2">
    <source>
        <dbReference type="Proteomes" id="UP000612361"/>
    </source>
</evidence>
<name>A0A923I360_9BURK</name>
<evidence type="ECO:0000313" key="1">
    <source>
        <dbReference type="EMBL" id="MBC3936257.1"/>
    </source>
</evidence>
<proteinExistence type="predicted"/>
<dbReference type="Gene3D" id="3.10.450.50">
    <property type="match status" value="1"/>
</dbReference>
<dbReference type="Proteomes" id="UP000612361">
    <property type="component" value="Unassembled WGS sequence"/>
</dbReference>
<protein>
    <submittedName>
        <fullName evidence="1">DUF1186 domain-containing protein</fullName>
    </submittedName>
</protein>
<reference evidence="1" key="1">
    <citation type="submission" date="2020-08" db="EMBL/GenBank/DDBJ databases">
        <title>Novel species isolated from subtropical streams in China.</title>
        <authorList>
            <person name="Lu H."/>
        </authorList>
    </citation>
    <scope>NUCLEOTIDE SEQUENCE</scope>
    <source>
        <strain evidence="1">CY7W</strain>
    </source>
</reference>
<dbReference type="AlphaFoldDB" id="A0A923I360"/>
<dbReference type="Pfam" id="PF02810">
    <property type="entry name" value="SEC-C"/>
    <property type="match status" value="1"/>
</dbReference>
<dbReference type="EMBL" id="JACOGG010000013">
    <property type="protein sequence ID" value="MBC3936257.1"/>
    <property type="molecule type" value="Genomic_DNA"/>
</dbReference>
<dbReference type="RefSeq" id="WP_186881818.1">
    <property type="nucleotide sequence ID" value="NZ_JACOGG010000013.1"/>
</dbReference>
<dbReference type="Pfam" id="PF06685">
    <property type="entry name" value="DUF1186"/>
    <property type="match status" value="1"/>
</dbReference>
<sequence length="297" mass="33327">MSSIWPVLREQLEFFSSPFPRAAIALAEENKTELAPHLTEILQQVATTPAITENGEYMLHMYAMHLLASWRDSSAYAPMIAMGSYSDEVIESMMGDVVTETYGRCLASVCDGNVAPLKTLFENTGISIWSRTAALIAWQVRVIAGDNPRQELLEYLQTQGELLANQRRTASEGDAVLLETIVDVATALCAKEMADQVNGWFADKLLDPQMSDQDWFNEHIAADFHASRALELEHGKGYIHDVEKEMGWWDSFQEVNKPNFRQTYTTQTIRKEAKIGRNDPCPCGSGKKYKKCHGVNV</sequence>
<accession>A0A923I360</accession>
<keyword evidence="2" id="KW-1185">Reference proteome</keyword>
<comment type="caution">
    <text evidence="1">The sequence shown here is derived from an EMBL/GenBank/DDBJ whole genome shotgun (WGS) entry which is preliminary data.</text>
</comment>
<dbReference type="PANTHER" id="PTHR33747:SF1">
    <property type="entry name" value="ADENYLATE CYCLASE-ASSOCIATED CAP C-TERMINAL DOMAIN-CONTAINING PROTEIN"/>
    <property type="match status" value="1"/>
</dbReference>
<dbReference type="PANTHER" id="PTHR33747">
    <property type="entry name" value="UPF0225 PROTEIN SCO1677"/>
    <property type="match status" value="1"/>
</dbReference>
<dbReference type="InterPro" id="IPR010602">
    <property type="entry name" value="DUF1186"/>
</dbReference>
<dbReference type="SUPFAM" id="SSF103642">
    <property type="entry name" value="Sec-C motif"/>
    <property type="match status" value="1"/>
</dbReference>
<gene>
    <name evidence="1" type="ORF">H8K47_12855</name>
</gene>